<feature type="chain" id="PRO_5044690707" description="Secreted protein" evidence="1">
    <location>
        <begin position="19"/>
        <end position="54"/>
    </location>
</feature>
<evidence type="ECO:0000313" key="2">
    <source>
        <dbReference type="EMBL" id="KAE9970213.1"/>
    </source>
</evidence>
<feature type="signal peptide" evidence="1">
    <location>
        <begin position="1"/>
        <end position="18"/>
    </location>
</feature>
<name>A0A8H3UWM6_VENIN</name>
<dbReference type="AlphaFoldDB" id="A0A8H3UWM6"/>
<evidence type="ECO:0008006" key="6">
    <source>
        <dbReference type="Google" id="ProtNLM"/>
    </source>
</evidence>
<proteinExistence type="predicted"/>
<keyword evidence="5" id="KW-1185">Reference proteome</keyword>
<evidence type="ECO:0000256" key="1">
    <source>
        <dbReference type="SAM" id="SignalP"/>
    </source>
</evidence>
<evidence type="ECO:0000313" key="5">
    <source>
        <dbReference type="Proteomes" id="UP000490939"/>
    </source>
</evidence>
<protein>
    <recommendedName>
        <fullName evidence="6">Secreted protein</fullName>
    </recommendedName>
</protein>
<gene>
    <name evidence="3" type="ORF">EG327_008219</name>
    <name evidence="2" type="ORF">EG328_006380</name>
</gene>
<reference evidence="3 5" key="1">
    <citation type="submission" date="2019-07" db="EMBL/GenBank/DDBJ databases">
        <title>Venturia inaequalis Genome Resource.</title>
        <authorList>
            <person name="Lichtner F.J."/>
        </authorList>
    </citation>
    <scope>NUCLEOTIDE SEQUENCE [LARGE SCALE GENOMIC DNA]</scope>
    <source>
        <strain evidence="2 4">120213</strain>
        <strain evidence="3 5">DMI_063113</strain>
    </source>
</reference>
<dbReference type="EMBL" id="WNWS01000339">
    <property type="protein sequence ID" value="KAE9970213.1"/>
    <property type="molecule type" value="Genomic_DNA"/>
</dbReference>
<sequence>MAITTIFVVLAAAAPVATDGVIPIDGVVAPTVQENHEGGIIAEDYVNGVAPSGY</sequence>
<organism evidence="3 5">
    <name type="scientific">Venturia inaequalis</name>
    <name type="common">Apple scab fungus</name>
    <dbReference type="NCBI Taxonomy" id="5025"/>
    <lineage>
        <taxon>Eukaryota</taxon>
        <taxon>Fungi</taxon>
        <taxon>Dikarya</taxon>
        <taxon>Ascomycota</taxon>
        <taxon>Pezizomycotina</taxon>
        <taxon>Dothideomycetes</taxon>
        <taxon>Pleosporomycetidae</taxon>
        <taxon>Venturiales</taxon>
        <taxon>Venturiaceae</taxon>
        <taxon>Venturia</taxon>
    </lineage>
</organism>
<accession>A0A8H3UWM6</accession>
<comment type="caution">
    <text evidence="3">The sequence shown here is derived from an EMBL/GenBank/DDBJ whole genome shotgun (WGS) entry which is preliminary data.</text>
</comment>
<evidence type="ECO:0000313" key="4">
    <source>
        <dbReference type="Proteomes" id="UP000447873"/>
    </source>
</evidence>
<dbReference type="Proteomes" id="UP000447873">
    <property type="component" value="Unassembled WGS sequence"/>
</dbReference>
<keyword evidence="1" id="KW-0732">Signal</keyword>
<evidence type="ECO:0000313" key="3">
    <source>
        <dbReference type="EMBL" id="KAE9976114.1"/>
    </source>
</evidence>
<dbReference type="EMBL" id="WNWR01000507">
    <property type="protein sequence ID" value="KAE9976114.1"/>
    <property type="molecule type" value="Genomic_DNA"/>
</dbReference>
<dbReference type="Proteomes" id="UP000490939">
    <property type="component" value="Unassembled WGS sequence"/>
</dbReference>